<protein>
    <recommendedName>
        <fullName evidence="7">CWH43-like N-terminal domain-containing protein</fullName>
    </recommendedName>
</protein>
<accession>A0AAV7AEX0</accession>
<name>A0AAV7AEX0_ENGPU</name>
<keyword evidence="3 6" id="KW-0812">Transmembrane</keyword>
<evidence type="ECO:0000256" key="6">
    <source>
        <dbReference type="SAM" id="Phobius"/>
    </source>
</evidence>
<feature type="transmembrane region" description="Helical" evidence="6">
    <location>
        <begin position="7"/>
        <end position="32"/>
    </location>
</feature>
<feature type="transmembrane region" description="Helical" evidence="6">
    <location>
        <begin position="52"/>
        <end position="73"/>
    </location>
</feature>
<dbReference type="InterPro" id="IPR019402">
    <property type="entry name" value="CWH43_N"/>
</dbReference>
<dbReference type="GO" id="GO:0010506">
    <property type="term" value="P:regulation of autophagy"/>
    <property type="evidence" value="ECO:0007669"/>
    <property type="project" value="TreeGrafter"/>
</dbReference>
<gene>
    <name evidence="8" type="ORF">GDO81_014782</name>
</gene>
<comment type="similarity">
    <text evidence="2">Belongs to the DRAM/TMEM150 family.</text>
</comment>
<dbReference type="InterPro" id="IPR050911">
    <property type="entry name" value="DRAM/TMEM150_Autophagy_Mod"/>
</dbReference>
<dbReference type="AlphaFoldDB" id="A0AAV7AEX0"/>
<evidence type="ECO:0000313" key="9">
    <source>
        <dbReference type="Proteomes" id="UP000824782"/>
    </source>
</evidence>
<evidence type="ECO:0000256" key="5">
    <source>
        <dbReference type="ARBA" id="ARBA00023136"/>
    </source>
</evidence>
<dbReference type="PANTHER" id="PTHR21324">
    <property type="entry name" value="FASTING-INDUCIBLE INTEGRAL MEMBRANE PROTEIN TM6P1-RELATED"/>
    <property type="match status" value="1"/>
</dbReference>
<keyword evidence="5 6" id="KW-0472">Membrane</keyword>
<comment type="caution">
    <text evidence="8">The sequence shown here is derived from an EMBL/GenBank/DDBJ whole genome shotgun (WGS) entry which is preliminary data.</text>
</comment>
<evidence type="ECO:0000256" key="2">
    <source>
        <dbReference type="ARBA" id="ARBA00006565"/>
    </source>
</evidence>
<keyword evidence="9" id="KW-1185">Reference proteome</keyword>
<comment type="subcellular location">
    <subcellularLocation>
        <location evidence="1">Endomembrane system</location>
        <topology evidence="1">Multi-pass membrane protein</topology>
    </subcellularLocation>
</comment>
<dbReference type="EMBL" id="WNYA01000007">
    <property type="protein sequence ID" value="KAG8560089.1"/>
    <property type="molecule type" value="Genomic_DNA"/>
</dbReference>
<feature type="transmembrane region" description="Helical" evidence="6">
    <location>
        <begin position="118"/>
        <end position="137"/>
    </location>
</feature>
<sequence length="251" mass="28506">MEIRGLAFLPCLWVTWTLVGLSVAYIMTIVGGHAPTFLLYVSETGSYFPESVVFTTVFMVSTILGASTIYFQYKFLDIQAAAIEVPWFMYQKILLVLGLCSCVGTSMVAVFQVEPFPVIHRTGAVLSLGFGAIYNVFQSRYLYRVSLSNPYVCHIRMALSLVTTGALITFVLFKIILIYKLCTRGQCEEVCDTTAVISEWLSVLTFMLHYLTYYTEFQHLCITWKYEKGGFITLREKIHSETLIYVLLQDV</sequence>
<dbReference type="GO" id="GO:0012505">
    <property type="term" value="C:endomembrane system"/>
    <property type="evidence" value="ECO:0007669"/>
    <property type="project" value="UniProtKB-SubCell"/>
</dbReference>
<dbReference type="GO" id="GO:0005764">
    <property type="term" value="C:lysosome"/>
    <property type="evidence" value="ECO:0007669"/>
    <property type="project" value="TreeGrafter"/>
</dbReference>
<dbReference type="Proteomes" id="UP000824782">
    <property type="component" value="Unassembled WGS sequence"/>
</dbReference>
<feature type="transmembrane region" description="Helical" evidence="6">
    <location>
        <begin position="93"/>
        <end position="112"/>
    </location>
</feature>
<dbReference type="Pfam" id="PF10277">
    <property type="entry name" value="Frag1"/>
    <property type="match status" value="1"/>
</dbReference>
<evidence type="ECO:0000256" key="3">
    <source>
        <dbReference type="ARBA" id="ARBA00022692"/>
    </source>
</evidence>
<evidence type="ECO:0000313" key="8">
    <source>
        <dbReference type="EMBL" id="KAG8560089.1"/>
    </source>
</evidence>
<evidence type="ECO:0000256" key="1">
    <source>
        <dbReference type="ARBA" id="ARBA00004127"/>
    </source>
</evidence>
<feature type="domain" description="CWH43-like N-terminal" evidence="7">
    <location>
        <begin position="7"/>
        <end position="219"/>
    </location>
</feature>
<evidence type="ECO:0000259" key="7">
    <source>
        <dbReference type="Pfam" id="PF10277"/>
    </source>
</evidence>
<keyword evidence="4 6" id="KW-1133">Transmembrane helix</keyword>
<feature type="transmembrane region" description="Helical" evidence="6">
    <location>
        <begin position="158"/>
        <end position="179"/>
    </location>
</feature>
<evidence type="ECO:0000256" key="4">
    <source>
        <dbReference type="ARBA" id="ARBA00022989"/>
    </source>
</evidence>
<organism evidence="8 9">
    <name type="scientific">Engystomops pustulosus</name>
    <name type="common">Tungara frog</name>
    <name type="synonym">Physalaemus pustulosus</name>
    <dbReference type="NCBI Taxonomy" id="76066"/>
    <lineage>
        <taxon>Eukaryota</taxon>
        <taxon>Metazoa</taxon>
        <taxon>Chordata</taxon>
        <taxon>Craniata</taxon>
        <taxon>Vertebrata</taxon>
        <taxon>Euteleostomi</taxon>
        <taxon>Amphibia</taxon>
        <taxon>Batrachia</taxon>
        <taxon>Anura</taxon>
        <taxon>Neobatrachia</taxon>
        <taxon>Hyloidea</taxon>
        <taxon>Leptodactylidae</taxon>
        <taxon>Leiuperinae</taxon>
        <taxon>Engystomops</taxon>
    </lineage>
</organism>
<dbReference type="PANTHER" id="PTHR21324:SF19">
    <property type="entry name" value="DNA DAMAGE-REGULATED AUTOPHAGY MODULATOR PROTEIN 1"/>
    <property type="match status" value="1"/>
</dbReference>
<proteinExistence type="inferred from homology"/>
<reference evidence="8" key="1">
    <citation type="thesis" date="2020" institute="ProQuest LLC" country="789 East Eisenhower Parkway, Ann Arbor, MI, USA">
        <title>Comparative Genomics and Chromosome Evolution.</title>
        <authorList>
            <person name="Mudd A.B."/>
        </authorList>
    </citation>
    <scope>NUCLEOTIDE SEQUENCE</scope>
    <source>
        <strain evidence="8">237g6f4</strain>
        <tissue evidence="8">Blood</tissue>
    </source>
</reference>